<keyword evidence="2" id="KW-1185">Reference proteome</keyword>
<name>A0ABV3VT88_9BACI</name>
<organism evidence="1 2">
    <name type="scientific">Lysinibacillus xylanilyticus</name>
    <dbReference type="NCBI Taxonomy" id="582475"/>
    <lineage>
        <taxon>Bacteria</taxon>
        <taxon>Bacillati</taxon>
        <taxon>Bacillota</taxon>
        <taxon>Bacilli</taxon>
        <taxon>Bacillales</taxon>
        <taxon>Bacillaceae</taxon>
        <taxon>Lysinibacillus</taxon>
    </lineage>
</organism>
<sequence>MMLFELFETLIGIYMSLGFGTNEYKIESKMEKIKCDHPKAYEIYVQNQALFETDAELSKKVLDLDVKNKMAVNDTVNEIYAHFVVAA</sequence>
<dbReference type="RefSeq" id="WP_368635122.1">
    <property type="nucleotide sequence ID" value="NZ_JBFRHK010000001.1"/>
</dbReference>
<evidence type="ECO:0000313" key="2">
    <source>
        <dbReference type="Proteomes" id="UP001558534"/>
    </source>
</evidence>
<gene>
    <name evidence="1" type="ORF">AB1300_03090</name>
</gene>
<accession>A0ABV3VT88</accession>
<reference evidence="1 2" key="1">
    <citation type="submission" date="2024-07" db="EMBL/GenBank/DDBJ databases">
        <title>Characterization of a bacterium isolated from hydrolysated instant sea cucumber by whole-genome sequencing and metabolomics.</title>
        <authorList>
            <person name="Luo X."/>
            <person name="Zhang Z."/>
            <person name="Zheng Z."/>
            <person name="Zhang W."/>
            <person name="Ming T."/>
            <person name="Jiao L."/>
            <person name="Su X."/>
            <person name="Kong F."/>
            <person name="Xu J."/>
        </authorList>
    </citation>
    <scope>NUCLEOTIDE SEQUENCE [LARGE SCALE GENOMIC DNA]</scope>
    <source>
        <strain evidence="1 2">XL-2024</strain>
    </source>
</reference>
<dbReference type="Proteomes" id="UP001558534">
    <property type="component" value="Unassembled WGS sequence"/>
</dbReference>
<evidence type="ECO:0000313" key="1">
    <source>
        <dbReference type="EMBL" id="MEX3744114.1"/>
    </source>
</evidence>
<comment type="caution">
    <text evidence="1">The sequence shown here is derived from an EMBL/GenBank/DDBJ whole genome shotgun (WGS) entry which is preliminary data.</text>
</comment>
<dbReference type="EMBL" id="JBFRHK010000001">
    <property type="protein sequence ID" value="MEX3744114.1"/>
    <property type="molecule type" value="Genomic_DNA"/>
</dbReference>
<proteinExistence type="predicted"/>
<protein>
    <submittedName>
        <fullName evidence="1">Uncharacterized protein</fullName>
    </submittedName>
</protein>